<evidence type="ECO:0000313" key="2">
    <source>
        <dbReference type="EMBL" id="PRY12878.1"/>
    </source>
</evidence>
<reference evidence="2 3" key="1">
    <citation type="submission" date="2018-03" db="EMBL/GenBank/DDBJ databases">
        <title>Genomic Encyclopedia of Archaeal and Bacterial Type Strains, Phase II (KMG-II): from individual species to whole genera.</title>
        <authorList>
            <person name="Goeker M."/>
        </authorList>
    </citation>
    <scope>NUCLEOTIDE SEQUENCE [LARGE SCALE GENOMIC DNA]</scope>
    <source>
        <strain evidence="2 3">DSM 19711</strain>
    </source>
</reference>
<proteinExistence type="predicted"/>
<dbReference type="AlphaFoldDB" id="A0A2T0R0Q8"/>
<feature type="domain" description="HipA-like kinase" evidence="1">
    <location>
        <begin position="30"/>
        <end position="241"/>
    </location>
</feature>
<dbReference type="Pfam" id="PF20613">
    <property type="entry name" value="HipA_2"/>
    <property type="match status" value="1"/>
</dbReference>
<dbReference type="EMBL" id="PVZF01000009">
    <property type="protein sequence ID" value="PRY12878.1"/>
    <property type="molecule type" value="Genomic_DNA"/>
</dbReference>
<organism evidence="2 3">
    <name type="scientific">Kineococcus rhizosphaerae</name>
    <dbReference type="NCBI Taxonomy" id="559628"/>
    <lineage>
        <taxon>Bacteria</taxon>
        <taxon>Bacillati</taxon>
        <taxon>Actinomycetota</taxon>
        <taxon>Actinomycetes</taxon>
        <taxon>Kineosporiales</taxon>
        <taxon>Kineosporiaceae</taxon>
        <taxon>Kineococcus</taxon>
    </lineage>
</organism>
<gene>
    <name evidence="2" type="ORF">CLV37_10963</name>
</gene>
<comment type="caution">
    <text evidence="2">The sequence shown here is derived from an EMBL/GenBank/DDBJ whole genome shotgun (WGS) entry which is preliminary data.</text>
</comment>
<keyword evidence="3" id="KW-1185">Reference proteome</keyword>
<sequence length="278" mass="29774">MGSAKIGSVPPPKPPAALRRVTATRYVVPLREGGSMPGVCEADDLGTYVVKFHGAGQGRRVLVAEVLAAALAGALGLEVPELVVADVDPVIGRGEPDEEVQDLLLRSPGANLGMDFLPGALSFDPAVDPVDPDWAARVLWFDAFVLNVDRSWRNPNSLWWGARPWLIDHGAALYFHHDWPRAAASVDRPLRHAEDHLLLRAAAPVAALDCAAALTPEVLRAAVDAVPDVWVEDEPGFDSAAALRTAYLDWFTARLAATGWVEDLARVQREHGGGASRG</sequence>
<protein>
    <recommendedName>
        <fullName evidence="1">HipA-like kinase domain-containing protein</fullName>
    </recommendedName>
</protein>
<name>A0A2T0R0Q8_9ACTN</name>
<accession>A0A2T0R0Q8</accession>
<dbReference type="InterPro" id="IPR046748">
    <property type="entry name" value="HipA_2"/>
</dbReference>
<dbReference type="Proteomes" id="UP000238083">
    <property type="component" value="Unassembled WGS sequence"/>
</dbReference>
<evidence type="ECO:0000259" key="1">
    <source>
        <dbReference type="Pfam" id="PF20613"/>
    </source>
</evidence>
<evidence type="ECO:0000313" key="3">
    <source>
        <dbReference type="Proteomes" id="UP000238083"/>
    </source>
</evidence>